<dbReference type="InterPro" id="IPR017853">
    <property type="entry name" value="GH"/>
</dbReference>
<comment type="similarity">
    <text evidence="1">Belongs to the glycosyl hydrolase 20 family.</text>
</comment>
<feature type="chain" id="PRO_5025620227" description="Glycoside hydrolase family 20 catalytic domain-containing protein" evidence="3">
    <location>
        <begin position="24"/>
        <end position="359"/>
    </location>
</feature>
<feature type="domain" description="Glycoside hydrolase family 20 catalytic" evidence="4">
    <location>
        <begin position="83"/>
        <end position="288"/>
    </location>
</feature>
<feature type="signal peptide" evidence="3">
    <location>
        <begin position="1"/>
        <end position="23"/>
    </location>
</feature>
<dbReference type="Pfam" id="PF00728">
    <property type="entry name" value="Glyco_hydro_20"/>
    <property type="match status" value="1"/>
</dbReference>
<evidence type="ECO:0000313" key="5">
    <source>
        <dbReference type="EMBL" id="VGO20798.1"/>
    </source>
</evidence>
<keyword evidence="6" id="KW-1185">Reference proteome</keyword>
<dbReference type="SUPFAM" id="SSF51445">
    <property type="entry name" value="(Trans)glycosidases"/>
    <property type="match status" value="1"/>
</dbReference>
<evidence type="ECO:0000313" key="6">
    <source>
        <dbReference type="Proteomes" id="UP000346198"/>
    </source>
</evidence>
<gene>
    <name evidence="5" type="ORF">SCARR_02865</name>
</gene>
<dbReference type="GO" id="GO:0004563">
    <property type="term" value="F:beta-N-acetylhexosaminidase activity"/>
    <property type="evidence" value="ECO:0007669"/>
    <property type="project" value="UniProtKB-ARBA"/>
</dbReference>
<dbReference type="RefSeq" id="WP_168433306.1">
    <property type="nucleotide sequence ID" value="NZ_CAAHFH010000002.1"/>
</dbReference>
<keyword evidence="2" id="KW-0378">Hydrolase</keyword>
<evidence type="ECO:0000256" key="1">
    <source>
        <dbReference type="ARBA" id="ARBA00006285"/>
    </source>
</evidence>
<accession>A0A6C2UL16</accession>
<evidence type="ECO:0000259" key="4">
    <source>
        <dbReference type="Pfam" id="PF00728"/>
    </source>
</evidence>
<dbReference type="GO" id="GO:0005975">
    <property type="term" value="P:carbohydrate metabolic process"/>
    <property type="evidence" value="ECO:0007669"/>
    <property type="project" value="InterPro"/>
</dbReference>
<evidence type="ECO:0000256" key="3">
    <source>
        <dbReference type="SAM" id="SignalP"/>
    </source>
</evidence>
<dbReference type="InterPro" id="IPR015883">
    <property type="entry name" value="Glyco_hydro_20_cat"/>
</dbReference>
<dbReference type="InterPro" id="IPR038901">
    <property type="entry name" value="HEXDC-like"/>
</dbReference>
<dbReference type="Gene3D" id="3.20.20.80">
    <property type="entry name" value="Glycosidases"/>
    <property type="match status" value="1"/>
</dbReference>
<reference evidence="5 6" key="1">
    <citation type="submission" date="2019-04" db="EMBL/GenBank/DDBJ databases">
        <authorList>
            <person name="Van Vliet M D."/>
        </authorList>
    </citation>
    <scope>NUCLEOTIDE SEQUENCE [LARGE SCALE GENOMIC DNA]</scope>
    <source>
        <strain evidence="5 6">F21</strain>
    </source>
</reference>
<name>A0A6C2UL16_9BACT</name>
<organism evidence="5 6">
    <name type="scientific">Pontiella sulfatireligans</name>
    <dbReference type="NCBI Taxonomy" id="2750658"/>
    <lineage>
        <taxon>Bacteria</taxon>
        <taxon>Pseudomonadati</taxon>
        <taxon>Kiritimatiellota</taxon>
        <taxon>Kiritimatiellia</taxon>
        <taxon>Kiritimatiellales</taxon>
        <taxon>Pontiellaceae</taxon>
        <taxon>Pontiella</taxon>
    </lineage>
</organism>
<dbReference type="EMBL" id="CAAHFH010000002">
    <property type="protein sequence ID" value="VGO20798.1"/>
    <property type="molecule type" value="Genomic_DNA"/>
</dbReference>
<sequence length="359" mass="40883">MTRMIKHTIFHLAILLSIVSVSAQENVSTLPVRGWCIPVPQPAQVDRFVEFIDTELSKTDLNLLIVRINYNYEFKSHPELAERSALSKEQIKKILNACRRNDIELMPLVNLLGHQSWKKDGIHSLLKVYPDFEENPGDKIHDEKFYCRSYCPLHPEVHNVVFSVLDEIAAAFECSAMHVGMDEVFILGEDGCNRCKGKNTAELFAGEANRIYEHLKEKNLNMYMWGDRLLDGKTTGLGEWAASFNGTHPAIDLISKEIIICDWQYGRTPPTASYFAMKGFNVISCSHHVPNVATWQIEEMLRARSAKSGIISQRMQGVMHTQWGPLKWFLDGYEGKPCPETTAQAVETFKAMYQQDTNN</sequence>
<evidence type="ECO:0000256" key="2">
    <source>
        <dbReference type="ARBA" id="ARBA00022801"/>
    </source>
</evidence>
<keyword evidence="3" id="KW-0732">Signal</keyword>
<dbReference type="PANTHER" id="PTHR21040">
    <property type="entry name" value="BCDNA.GH04120"/>
    <property type="match status" value="1"/>
</dbReference>
<proteinExistence type="inferred from homology"/>
<dbReference type="AlphaFoldDB" id="A0A6C2UL16"/>
<dbReference type="Proteomes" id="UP000346198">
    <property type="component" value="Unassembled WGS sequence"/>
</dbReference>
<protein>
    <recommendedName>
        <fullName evidence="4">Glycoside hydrolase family 20 catalytic domain-containing protein</fullName>
    </recommendedName>
</protein>
<dbReference type="PANTHER" id="PTHR21040:SF8">
    <property type="entry name" value="BCDNA.GH04120"/>
    <property type="match status" value="1"/>
</dbReference>